<keyword evidence="9 11" id="KW-0472">Membrane</keyword>
<evidence type="ECO:0000256" key="2">
    <source>
        <dbReference type="ARBA" id="ARBA00009063"/>
    </source>
</evidence>
<evidence type="ECO:0000256" key="7">
    <source>
        <dbReference type="ARBA" id="ARBA00023034"/>
    </source>
</evidence>
<evidence type="ECO:0000256" key="8">
    <source>
        <dbReference type="ARBA" id="ARBA00023054"/>
    </source>
</evidence>
<dbReference type="EMBL" id="ASPP01009292">
    <property type="protein sequence ID" value="ETO24332.1"/>
    <property type="molecule type" value="Genomic_DNA"/>
</dbReference>
<dbReference type="GO" id="GO:0000149">
    <property type="term" value="F:SNARE binding"/>
    <property type="evidence" value="ECO:0007669"/>
    <property type="project" value="TreeGrafter"/>
</dbReference>
<accession>X6NG67</accession>
<feature type="region of interest" description="Disordered" evidence="10">
    <location>
        <begin position="1"/>
        <end position="37"/>
    </location>
</feature>
<dbReference type="InterPro" id="IPR006012">
    <property type="entry name" value="Syntaxin/epimorphin_CS"/>
</dbReference>
<dbReference type="PROSITE" id="PS00914">
    <property type="entry name" value="SYNTAXIN"/>
    <property type="match status" value="1"/>
</dbReference>
<evidence type="ECO:0000256" key="11">
    <source>
        <dbReference type="SAM" id="Phobius"/>
    </source>
</evidence>
<dbReference type="GO" id="GO:0005484">
    <property type="term" value="F:SNAP receptor activity"/>
    <property type="evidence" value="ECO:0007669"/>
    <property type="project" value="InterPro"/>
</dbReference>
<dbReference type="SMART" id="SM00397">
    <property type="entry name" value="t_SNARE"/>
    <property type="match status" value="1"/>
</dbReference>
<evidence type="ECO:0000256" key="9">
    <source>
        <dbReference type="ARBA" id="ARBA00023136"/>
    </source>
</evidence>
<keyword evidence="5" id="KW-0653">Protein transport</keyword>
<evidence type="ECO:0000313" key="14">
    <source>
        <dbReference type="Proteomes" id="UP000023152"/>
    </source>
</evidence>
<keyword evidence="7" id="KW-0333">Golgi apparatus</keyword>
<evidence type="ECO:0000256" key="4">
    <source>
        <dbReference type="ARBA" id="ARBA00022692"/>
    </source>
</evidence>
<keyword evidence="3" id="KW-0813">Transport</keyword>
<dbReference type="AlphaFoldDB" id="X6NG67"/>
<keyword evidence="6 11" id="KW-1133">Transmembrane helix</keyword>
<dbReference type="SUPFAM" id="SSF47661">
    <property type="entry name" value="t-snare proteins"/>
    <property type="match status" value="1"/>
</dbReference>
<evidence type="ECO:0000256" key="1">
    <source>
        <dbReference type="ARBA" id="ARBA00004409"/>
    </source>
</evidence>
<dbReference type="CDD" id="cd15845">
    <property type="entry name" value="SNARE_syntaxin16"/>
    <property type="match status" value="1"/>
</dbReference>
<evidence type="ECO:0000256" key="6">
    <source>
        <dbReference type="ARBA" id="ARBA00022989"/>
    </source>
</evidence>
<dbReference type="PROSITE" id="PS50192">
    <property type="entry name" value="T_SNARE"/>
    <property type="match status" value="1"/>
</dbReference>
<reference evidence="13 14" key="1">
    <citation type="journal article" date="2013" name="Curr. Biol.">
        <title>The Genome of the Foraminiferan Reticulomyxa filosa.</title>
        <authorList>
            <person name="Glockner G."/>
            <person name="Hulsmann N."/>
            <person name="Schleicher M."/>
            <person name="Noegel A.A."/>
            <person name="Eichinger L."/>
            <person name="Gallinger C."/>
            <person name="Pawlowski J."/>
            <person name="Sierra R."/>
            <person name="Euteneuer U."/>
            <person name="Pillet L."/>
            <person name="Moustafa A."/>
            <person name="Platzer M."/>
            <person name="Groth M."/>
            <person name="Szafranski K."/>
            <person name="Schliwa M."/>
        </authorList>
    </citation>
    <scope>NUCLEOTIDE SEQUENCE [LARGE SCALE GENOMIC DNA]</scope>
</reference>
<dbReference type="GO" id="GO:0006886">
    <property type="term" value="P:intracellular protein transport"/>
    <property type="evidence" value="ECO:0007669"/>
    <property type="project" value="InterPro"/>
</dbReference>
<evidence type="ECO:0000256" key="5">
    <source>
        <dbReference type="ARBA" id="ARBA00022927"/>
    </source>
</evidence>
<protein>
    <recommendedName>
        <fullName evidence="12">t-SNARE coiled-coil homology domain-containing protein</fullName>
    </recommendedName>
</protein>
<dbReference type="GO" id="GO:0048278">
    <property type="term" value="P:vesicle docking"/>
    <property type="evidence" value="ECO:0007669"/>
    <property type="project" value="TreeGrafter"/>
</dbReference>
<gene>
    <name evidence="13" type="ORF">RFI_12825</name>
</gene>
<comment type="similarity">
    <text evidence="2">Belongs to the syntaxin family.</text>
</comment>
<dbReference type="OrthoDB" id="10251371at2759"/>
<feature type="domain" description="T-SNARE coiled-coil homology" evidence="12">
    <location>
        <begin position="654"/>
        <end position="716"/>
    </location>
</feature>
<organism evidence="13 14">
    <name type="scientific">Reticulomyxa filosa</name>
    <dbReference type="NCBI Taxonomy" id="46433"/>
    <lineage>
        <taxon>Eukaryota</taxon>
        <taxon>Sar</taxon>
        <taxon>Rhizaria</taxon>
        <taxon>Retaria</taxon>
        <taxon>Foraminifera</taxon>
        <taxon>Monothalamids</taxon>
        <taxon>Reticulomyxidae</taxon>
        <taxon>Reticulomyxa</taxon>
    </lineage>
</organism>
<evidence type="ECO:0000256" key="10">
    <source>
        <dbReference type="SAM" id="MobiDB-lite"/>
    </source>
</evidence>
<evidence type="ECO:0000313" key="13">
    <source>
        <dbReference type="EMBL" id="ETO24332.1"/>
    </source>
</evidence>
<dbReference type="GO" id="GO:0000139">
    <property type="term" value="C:Golgi membrane"/>
    <property type="evidence" value="ECO:0007669"/>
    <property type="project" value="UniProtKB-SubCell"/>
</dbReference>
<dbReference type="PANTHER" id="PTHR19957">
    <property type="entry name" value="SYNTAXIN"/>
    <property type="match status" value="1"/>
</dbReference>
<dbReference type="InterPro" id="IPR000727">
    <property type="entry name" value="T_SNARE_dom"/>
</dbReference>
<feature type="transmembrane region" description="Helical" evidence="11">
    <location>
        <begin position="725"/>
        <end position="745"/>
    </location>
</feature>
<evidence type="ECO:0000256" key="3">
    <source>
        <dbReference type="ARBA" id="ARBA00022448"/>
    </source>
</evidence>
<dbReference type="Gene3D" id="1.20.58.70">
    <property type="match status" value="1"/>
</dbReference>
<keyword evidence="4 11" id="KW-0812">Transmembrane</keyword>
<dbReference type="InterPro" id="IPR045242">
    <property type="entry name" value="Syntaxin"/>
</dbReference>
<dbReference type="PANTHER" id="PTHR19957:SF83">
    <property type="entry name" value="SYNTAXIN-16"/>
    <property type="match status" value="1"/>
</dbReference>
<dbReference type="GO" id="GO:0006906">
    <property type="term" value="P:vesicle fusion"/>
    <property type="evidence" value="ECO:0007669"/>
    <property type="project" value="TreeGrafter"/>
</dbReference>
<proteinExistence type="inferred from homology"/>
<dbReference type="Proteomes" id="UP000023152">
    <property type="component" value="Unassembled WGS sequence"/>
</dbReference>
<keyword evidence="8" id="KW-0175">Coiled coil</keyword>
<keyword evidence="14" id="KW-1185">Reference proteome</keyword>
<name>X6NG67_RETFI</name>
<feature type="transmembrane region" description="Helical" evidence="11">
    <location>
        <begin position="51"/>
        <end position="68"/>
    </location>
</feature>
<dbReference type="GO" id="GO:0031201">
    <property type="term" value="C:SNARE complex"/>
    <property type="evidence" value="ECO:0007669"/>
    <property type="project" value="TreeGrafter"/>
</dbReference>
<dbReference type="Pfam" id="PF05739">
    <property type="entry name" value="SNARE"/>
    <property type="match status" value="1"/>
</dbReference>
<dbReference type="InterPro" id="IPR010989">
    <property type="entry name" value="SNARE"/>
</dbReference>
<evidence type="ECO:0000259" key="12">
    <source>
        <dbReference type="PROSITE" id="PS50192"/>
    </source>
</evidence>
<comment type="caution">
    <text evidence="13">The sequence shown here is derived from an EMBL/GenBank/DDBJ whole genome shotgun (WGS) entry which is preliminary data.</text>
</comment>
<comment type="subcellular location">
    <subcellularLocation>
        <location evidence="1">Golgi apparatus membrane</location>
        <topology evidence="1">Single-pass type IV membrane protein</topology>
    </subcellularLocation>
</comment>
<sequence length="751" mass="88299">MTTPSRRKKQDTADSVSTPSLQILKHPPLDSETDGEVKTRKTWERQYHKPLWALLAIVLCVMMWYVILKRGQLRKEESVKAKKLLVVPSRMEKENNDMKVLETSKEKIRMVITLATGVKSDRIYLLMASFRKHHPDVNKYKMYLFTEQNPKELFEEYKRLSDHFGINLVDIGPIENKLNNIYLSQFEKKIQFVKLNKRRFFIFDYWLSQMVNETINSDTIDAIFVTDANDVKFQGNIFELVDKTFIKNPHLNRIEDEIFWFFMESSNIKMDNEKWNIRYIKYCFGNETVKLKYHDKPVSCSGTSLATFNAIKWYFHTMVDIITTQGKQTDLFPECLIKPGDQGIHNTILHDHLLEIKYSNIFTIQVPNDAGWVLQITTMINNDLYKHRVVQMANDAAVVHQWKWAHTLAQKYIQEEYNYVIFPKKIFFFKKPKKKKKTTNMSSEYRPSYRDLTKRYMHLRDSFRPVGIPMNEDNQSHNQNQKLLPLSVHESSSHESQGEGLHSLPPVWVETLEAIDYDLQKIEQQINLLQTYHSKRLRISFDETKEQDAQIQETTRSITSLFRDVQIKLKKVALMGNENESNINEDDDEEKKKKKKKKKDYLIKKELDFLEKLSKQESRGNRLIDEDINSTLPSFDRLEQGFTREQLLQLEQVERDSSQRTRDIIAIAKSVNELAQLFNELSVLVVEQGSLLDRIDYNVEQTVNNIRSAQDEIIKAEKHQKASRSVLCIIILILLIFVGVIILIVRNLPSK</sequence>